<dbReference type="PANTHER" id="PTHR48081">
    <property type="entry name" value="AB HYDROLASE SUPERFAMILY PROTEIN C4A8.06C"/>
    <property type="match status" value="1"/>
</dbReference>
<feature type="domain" description="BD-FAE-like" evidence="3">
    <location>
        <begin position="154"/>
        <end position="347"/>
    </location>
</feature>
<keyword evidence="2" id="KW-0812">Transmembrane</keyword>
<name>E1IBY0_9CHLR</name>
<dbReference type="eggNOG" id="COG0657">
    <property type="taxonomic scope" value="Bacteria"/>
</dbReference>
<gene>
    <name evidence="4" type="ORF">OSCT_0831</name>
</gene>
<keyword evidence="2" id="KW-0472">Membrane</keyword>
<evidence type="ECO:0000313" key="4">
    <source>
        <dbReference type="EMBL" id="EFO81308.1"/>
    </source>
</evidence>
<dbReference type="EMBL" id="ADVR01000017">
    <property type="protein sequence ID" value="EFO81308.1"/>
    <property type="molecule type" value="Genomic_DNA"/>
</dbReference>
<dbReference type="OrthoDB" id="9815425at2"/>
<protein>
    <submittedName>
        <fullName evidence="4">Alpha/beta hydrolase fold-3 domain protein</fullName>
    </submittedName>
</protein>
<dbReference type="InterPro" id="IPR029058">
    <property type="entry name" value="AB_hydrolase_fold"/>
</dbReference>
<dbReference type="Pfam" id="PF20434">
    <property type="entry name" value="BD-FAE"/>
    <property type="match status" value="1"/>
</dbReference>
<sequence>MAYTSPPKDSMRKYLNLLRLLWSLALSGMASLILIASPNFFVWRMVLLASEWSHWIALAGLPTLLPGWRRSRAGQIGGVLGLSATLVALSPLLRALPVARNLPAQLATAFGSPAIPLGRPAPLSLRELFVGVAHPTLTPQTLVYSEQPHTVLDLDLYPAQGPQPAPLVVVIHGGAWEGGDKSEMPAICHYLAGRGYAVASINYRLAPAWPFPAALDDLNRALDYLEQRAAGLGIDANRIVLIGRSAGAQLALLVAYTRHDPAIRGVVGFYGPTDLPDLAAHPANPAILNTDTMLHNYVGALHTDAARYHDASPINYVGAHTPPTLLIHGQRDEMIGFRQSQRLATQLAQTHRPVFLLDLPWANHAADFNMSGPSGQLSLYAVEYFLATR</sequence>
<evidence type="ECO:0000256" key="1">
    <source>
        <dbReference type="ARBA" id="ARBA00022801"/>
    </source>
</evidence>
<feature type="transmembrane region" description="Helical" evidence="2">
    <location>
        <begin position="76"/>
        <end position="96"/>
    </location>
</feature>
<keyword evidence="5" id="KW-1185">Reference proteome</keyword>
<keyword evidence="1 4" id="KW-0378">Hydrolase</keyword>
<dbReference type="STRING" id="765420.OSCT_0831"/>
<dbReference type="HOGENOM" id="CLU_057840_0_0_0"/>
<evidence type="ECO:0000259" key="3">
    <source>
        <dbReference type="Pfam" id="PF20434"/>
    </source>
</evidence>
<dbReference type="AlphaFoldDB" id="E1IBY0"/>
<evidence type="ECO:0000313" key="5">
    <source>
        <dbReference type="Proteomes" id="UP000054010"/>
    </source>
</evidence>
<feature type="transmembrane region" description="Helical" evidence="2">
    <location>
        <begin position="20"/>
        <end position="40"/>
    </location>
</feature>
<dbReference type="PANTHER" id="PTHR48081:SF33">
    <property type="entry name" value="KYNURENINE FORMAMIDASE"/>
    <property type="match status" value="1"/>
</dbReference>
<dbReference type="InterPro" id="IPR049492">
    <property type="entry name" value="BD-FAE-like_dom"/>
</dbReference>
<keyword evidence="2" id="KW-1133">Transmembrane helix</keyword>
<feature type="transmembrane region" description="Helical" evidence="2">
    <location>
        <begin position="52"/>
        <end position="69"/>
    </location>
</feature>
<dbReference type="Proteomes" id="UP000054010">
    <property type="component" value="Unassembled WGS sequence"/>
</dbReference>
<dbReference type="InterPro" id="IPR050300">
    <property type="entry name" value="GDXG_lipolytic_enzyme"/>
</dbReference>
<reference evidence="4 5" key="1">
    <citation type="journal article" date="2011" name="J. Bacteriol.">
        <title>Draft genome sequence of the anoxygenic filamentous phototrophic bacterium Oscillochloris trichoides subsp. DG-6.</title>
        <authorList>
            <person name="Kuznetsov B.B."/>
            <person name="Ivanovsky R.N."/>
            <person name="Keppen O.I."/>
            <person name="Sukhacheva M.V."/>
            <person name="Bumazhkin B.K."/>
            <person name="Patutina E.O."/>
            <person name="Beletsky A.V."/>
            <person name="Mardanov A.V."/>
            <person name="Baslerov R.V."/>
            <person name="Panteleeva A.N."/>
            <person name="Kolganova T.V."/>
            <person name="Ravin N.V."/>
            <person name="Skryabin K.G."/>
        </authorList>
    </citation>
    <scope>NUCLEOTIDE SEQUENCE [LARGE SCALE GENOMIC DNA]</scope>
    <source>
        <strain evidence="4 5">DG-6</strain>
    </source>
</reference>
<proteinExistence type="predicted"/>
<organism evidence="4 5">
    <name type="scientific">Oscillochloris trichoides DG-6</name>
    <dbReference type="NCBI Taxonomy" id="765420"/>
    <lineage>
        <taxon>Bacteria</taxon>
        <taxon>Bacillati</taxon>
        <taxon>Chloroflexota</taxon>
        <taxon>Chloroflexia</taxon>
        <taxon>Chloroflexales</taxon>
        <taxon>Chloroflexineae</taxon>
        <taxon>Oscillochloridaceae</taxon>
        <taxon>Oscillochloris</taxon>
    </lineage>
</organism>
<dbReference type="SUPFAM" id="SSF53474">
    <property type="entry name" value="alpha/beta-Hydrolases"/>
    <property type="match status" value="1"/>
</dbReference>
<dbReference type="Gene3D" id="3.40.50.1820">
    <property type="entry name" value="alpha/beta hydrolase"/>
    <property type="match status" value="1"/>
</dbReference>
<evidence type="ECO:0000256" key="2">
    <source>
        <dbReference type="SAM" id="Phobius"/>
    </source>
</evidence>
<accession>E1IBY0</accession>
<comment type="caution">
    <text evidence="4">The sequence shown here is derived from an EMBL/GenBank/DDBJ whole genome shotgun (WGS) entry which is preliminary data.</text>
</comment>
<dbReference type="GO" id="GO:0016787">
    <property type="term" value="F:hydrolase activity"/>
    <property type="evidence" value="ECO:0007669"/>
    <property type="project" value="UniProtKB-KW"/>
</dbReference>